<accession>A0A3S1CNQ8</accession>
<dbReference type="SUPFAM" id="SSF53448">
    <property type="entry name" value="Nucleotide-diphospho-sugar transferases"/>
    <property type="match status" value="1"/>
</dbReference>
<dbReference type="CDD" id="cd00761">
    <property type="entry name" value="Glyco_tranf_GTA_type"/>
    <property type="match status" value="1"/>
</dbReference>
<dbReference type="Proteomes" id="UP000271624">
    <property type="component" value="Unassembled WGS sequence"/>
</dbReference>
<reference evidence="2" key="2">
    <citation type="journal article" date="2019" name="Genome Biol. Evol.">
        <title>Day and night: Metabolic profiles and evolutionary relationships of six axenic non-marine cyanobacteria.</title>
        <authorList>
            <person name="Will S.E."/>
            <person name="Henke P."/>
            <person name="Boedeker C."/>
            <person name="Huang S."/>
            <person name="Brinkmann H."/>
            <person name="Rohde M."/>
            <person name="Jarek M."/>
            <person name="Friedl T."/>
            <person name="Seufert S."/>
            <person name="Schumacher M."/>
            <person name="Overmann J."/>
            <person name="Neumann-Schaal M."/>
            <person name="Petersen J."/>
        </authorList>
    </citation>
    <scope>NUCLEOTIDE SEQUENCE [LARGE SCALE GENOMIC DNA]</scope>
    <source>
        <strain evidence="2">PCC 7102</strain>
    </source>
</reference>
<dbReference type="RefSeq" id="WP_127080437.1">
    <property type="nucleotide sequence ID" value="NZ_RSCL01000004.1"/>
</dbReference>
<dbReference type="GO" id="GO:0016758">
    <property type="term" value="F:hexosyltransferase activity"/>
    <property type="evidence" value="ECO:0007669"/>
    <property type="project" value="UniProtKB-ARBA"/>
</dbReference>
<dbReference type="AlphaFoldDB" id="A0A3S1CNQ8"/>
<evidence type="ECO:0000313" key="3">
    <source>
        <dbReference type="Proteomes" id="UP000271624"/>
    </source>
</evidence>
<evidence type="ECO:0000259" key="1">
    <source>
        <dbReference type="Pfam" id="PF00535"/>
    </source>
</evidence>
<dbReference type="PANTHER" id="PTHR22916:SF3">
    <property type="entry name" value="UDP-GLCNAC:BETAGAL BETA-1,3-N-ACETYLGLUCOSAMINYLTRANSFERASE-LIKE PROTEIN 1"/>
    <property type="match status" value="1"/>
</dbReference>
<evidence type="ECO:0000313" key="2">
    <source>
        <dbReference type="EMBL" id="RUT07538.1"/>
    </source>
</evidence>
<dbReference type="InterPro" id="IPR001173">
    <property type="entry name" value="Glyco_trans_2-like"/>
</dbReference>
<dbReference type="Gene3D" id="3.90.550.10">
    <property type="entry name" value="Spore Coat Polysaccharide Biosynthesis Protein SpsA, Chain A"/>
    <property type="match status" value="1"/>
</dbReference>
<feature type="domain" description="Glycosyltransferase 2-like" evidence="1">
    <location>
        <begin position="6"/>
        <end position="113"/>
    </location>
</feature>
<dbReference type="PANTHER" id="PTHR22916">
    <property type="entry name" value="GLYCOSYLTRANSFERASE"/>
    <property type="match status" value="1"/>
</dbReference>
<dbReference type="EMBL" id="RSCL01000004">
    <property type="protein sequence ID" value="RUT07538.1"/>
    <property type="molecule type" value="Genomic_DNA"/>
</dbReference>
<organism evidence="2 3">
    <name type="scientific">Dulcicalothrix desertica PCC 7102</name>
    <dbReference type="NCBI Taxonomy" id="232991"/>
    <lineage>
        <taxon>Bacteria</taxon>
        <taxon>Bacillati</taxon>
        <taxon>Cyanobacteriota</taxon>
        <taxon>Cyanophyceae</taxon>
        <taxon>Nostocales</taxon>
        <taxon>Calotrichaceae</taxon>
        <taxon>Dulcicalothrix</taxon>
    </lineage>
</organism>
<reference evidence="2" key="1">
    <citation type="submission" date="2018-12" db="EMBL/GenBank/DDBJ databases">
        <authorList>
            <person name="Will S."/>
            <person name="Neumann-Schaal M."/>
            <person name="Henke P."/>
        </authorList>
    </citation>
    <scope>NUCLEOTIDE SEQUENCE</scope>
    <source>
        <strain evidence="2">PCC 7102</strain>
    </source>
</reference>
<dbReference type="OrthoDB" id="9812327at2"/>
<sequence>MNEIVSVVIPTRNRPQLVQRAVKSALAQTLQQIEVIVVIDGIDELTYNTLTQINDERLKVIASPINQGSCAARDLGVSNALSDWIAFLDDDDEWMPQKLELQLAAAKASKYKYPIVSSCLIAQTSHGNLVYPRRVPGAEPLSEYLFVRNTLFQGEGLLQTSTLFTTKELLLKLPFSVCKNIHDDWEWLLRAITFESVGIEFVEQTLAIWHLEAGPSLSKNYNWRLSLSWLQTNRNLFTPRAYSSFVLAEVSARAALNRDWQAFILLLIEAVRFGKPKLRDICLCFGMWLLSPQIRSFLRNLLTKRQVLSPA</sequence>
<dbReference type="InterPro" id="IPR029044">
    <property type="entry name" value="Nucleotide-diphossugar_trans"/>
</dbReference>
<proteinExistence type="predicted"/>
<name>A0A3S1CNQ8_9CYAN</name>
<keyword evidence="3" id="KW-1185">Reference proteome</keyword>
<gene>
    <name evidence="2" type="ORF">DSM106972_017980</name>
</gene>
<protein>
    <recommendedName>
        <fullName evidence="1">Glycosyltransferase 2-like domain-containing protein</fullName>
    </recommendedName>
</protein>
<dbReference type="Pfam" id="PF00535">
    <property type="entry name" value="Glycos_transf_2"/>
    <property type="match status" value="1"/>
</dbReference>
<comment type="caution">
    <text evidence="2">The sequence shown here is derived from an EMBL/GenBank/DDBJ whole genome shotgun (WGS) entry which is preliminary data.</text>
</comment>